<dbReference type="Pfam" id="PF13579">
    <property type="entry name" value="Glyco_trans_4_4"/>
    <property type="match status" value="1"/>
</dbReference>
<dbReference type="AlphaFoldDB" id="A0A8I1KLC5"/>
<dbReference type="GO" id="GO:0016757">
    <property type="term" value="F:glycosyltransferase activity"/>
    <property type="evidence" value="ECO:0007669"/>
    <property type="project" value="TreeGrafter"/>
</dbReference>
<gene>
    <name evidence="2" type="ORF">JDN41_16735</name>
</gene>
<dbReference type="Gene3D" id="3.40.50.2000">
    <property type="entry name" value="Glycogen Phosphorylase B"/>
    <property type="match status" value="2"/>
</dbReference>
<name>A0A8I1KLC5_9HYPH</name>
<protein>
    <submittedName>
        <fullName evidence="2">Glycosyltransferase family 4 protein</fullName>
    </submittedName>
</protein>
<dbReference type="CDD" id="cd03808">
    <property type="entry name" value="GT4_CapM-like"/>
    <property type="match status" value="1"/>
</dbReference>
<feature type="domain" description="Glycosyltransferase subfamily 4-like N-terminal" evidence="1">
    <location>
        <begin position="24"/>
        <end position="174"/>
    </location>
</feature>
<dbReference type="PANTHER" id="PTHR12526:SF638">
    <property type="entry name" value="SPORE COAT PROTEIN SA"/>
    <property type="match status" value="1"/>
</dbReference>
<keyword evidence="3" id="KW-1185">Reference proteome</keyword>
<dbReference type="Pfam" id="PF13692">
    <property type="entry name" value="Glyco_trans_1_4"/>
    <property type="match status" value="1"/>
</dbReference>
<dbReference type="PANTHER" id="PTHR12526">
    <property type="entry name" value="GLYCOSYLTRANSFERASE"/>
    <property type="match status" value="1"/>
</dbReference>
<organism evidence="2 3">
    <name type="scientific">Rhodomicrobium udaipurense</name>
    <dbReference type="NCBI Taxonomy" id="1202716"/>
    <lineage>
        <taxon>Bacteria</taxon>
        <taxon>Pseudomonadati</taxon>
        <taxon>Pseudomonadota</taxon>
        <taxon>Alphaproteobacteria</taxon>
        <taxon>Hyphomicrobiales</taxon>
        <taxon>Hyphomicrobiaceae</taxon>
        <taxon>Rhodomicrobium</taxon>
    </lineage>
</organism>
<dbReference type="SUPFAM" id="SSF53756">
    <property type="entry name" value="UDP-Glycosyltransferase/glycogen phosphorylase"/>
    <property type="match status" value="1"/>
</dbReference>
<evidence type="ECO:0000313" key="3">
    <source>
        <dbReference type="Proteomes" id="UP000623250"/>
    </source>
</evidence>
<dbReference type="EMBL" id="JAEMUK010000089">
    <property type="protein sequence ID" value="MBJ7545199.1"/>
    <property type="molecule type" value="Genomic_DNA"/>
</dbReference>
<reference evidence="2 3" key="1">
    <citation type="submission" date="2020-12" db="EMBL/GenBank/DDBJ databases">
        <title>Revised draft genomes of Rhodomicrobium vannielii ATCC 17100 and Rhodomicrobium udaipurense JA643.</title>
        <authorList>
            <person name="Conners E.M."/>
            <person name="Davenport E.J."/>
            <person name="Bose A."/>
        </authorList>
    </citation>
    <scope>NUCLEOTIDE SEQUENCE [LARGE SCALE GENOMIC DNA]</scope>
    <source>
        <strain evidence="2 3">JA643</strain>
    </source>
</reference>
<accession>A0A8I1KLC5</accession>
<evidence type="ECO:0000259" key="1">
    <source>
        <dbReference type="Pfam" id="PF13579"/>
    </source>
</evidence>
<sequence>MTTHRRPRIVISINTAWNIANFRAGLIAALIAEGYDVVAIAPSDGHVPRLEAMGCQFIPLPIDSKGTNPAKDASLFLRYLSILRRERPVAYLGYTIKPNVYGSLAAQRLAIPVINNVSGLGTAFIRDTWLTKIVKRLYGTALANSHCVFFQNDDDRGLFVSAGLVAAELTRLVPGSGIDLTRFTPVEVEPGANGNGCRFLLIARLVFDKGVREYVNAARIVRAARPDASFQLMGFLDVENRTAVSRTDVDRWVAEGVIDFLGQADDVRPHIAAADCVVLPSYREGTPRTLLEAAALGKPIVATDVPGCRQVVDDGETGLLCRVRDAEDLAEKMIEIIDMGHERRLAMGQAGRAKMERQFDERLVTDAYLVALRECVGRTPRKSVSRVRLISGAGGWRSAASGSNK</sequence>
<evidence type="ECO:0000313" key="2">
    <source>
        <dbReference type="EMBL" id="MBJ7545199.1"/>
    </source>
</evidence>
<dbReference type="InterPro" id="IPR028098">
    <property type="entry name" value="Glyco_trans_4-like_N"/>
</dbReference>
<dbReference type="Proteomes" id="UP000623250">
    <property type="component" value="Unassembled WGS sequence"/>
</dbReference>
<dbReference type="RefSeq" id="WP_037241819.1">
    <property type="nucleotide sequence ID" value="NZ_JAEMUK010000089.1"/>
</dbReference>
<keyword evidence="2" id="KW-0808">Transferase</keyword>
<comment type="caution">
    <text evidence="2">The sequence shown here is derived from an EMBL/GenBank/DDBJ whole genome shotgun (WGS) entry which is preliminary data.</text>
</comment>
<proteinExistence type="predicted"/>